<dbReference type="Proteomes" id="UP000215914">
    <property type="component" value="Unassembled WGS sequence"/>
</dbReference>
<evidence type="ECO:0000313" key="2">
    <source>
        <dbReference type="EMBL" id="KAF5796188.1"/>
    </source>
</evidence>
<keyword evidence="3" id="KW-1185">Reference proteome</keyword>
<gene>
    <name evidence="2" type="ORF">HanXRQr2_Chr08g0348511</name>
</gene>
<protein>
    <submittedName>
        <fullName evidence="2">Uncharacterized protein</fullName>
    </submittedName>
</protein>
<dbReference type="PROSITE" id="PS51257">
    <property type="entry name" value="PROKAR_LIPOPROTEIN"/>
    <property type="match status" value="1"/>
</dbReference>
<dbReference type="EMBL" id="MNCJ02000323">
    <property type="protein sequence ID" value="KAF5796188.1"/>
    <property type="molecule type" value="Genomic_DNA"/>
</dbReference>
<organism evidence="2 3">
    <name type="scientific">Helianthus annuus</name>
    <name type="common">Common sunflower</name>
    <dbReference type="NCBI Taxonomy" id="4232"/>
    <lineage>
        <taxon>Eukaryota</taxon>
        <taxon>Viridiplantae</taxon>
        <taxon>Streptophyta</taxon>
        <taxon>Embryophyta</taxon>
        <taxon>Tracheophyta</taxon>
        <taxon>Spermatophyta</taxon>
        <taxon>Magnoliopsida</taxon>
        <taxon>eudicotyledons</taxon>
        <taxon>Gunneridae</taxon>
        <taxon>Pentapetalae</taxon>
        <taxon>asterids</taxon>
        <taxon>campanulids</taxon>
        <taxon>Asterales</taxon>
        <taxon>Asteraceae</taxon>
        <taxon>Asteroideae</taxon>
        <taxon>Heliantheae alliance</taxon>
        <taxon>Heliantheae</taxon>
        <taxon>Helianthus</taxon>
    </lineage>
</organism>
<comment type="caution">
    <text evidence="2">The sequence shown here is derived from an EMBL/GenBank/DDBJ whole genome shotgun (WGS) entry which is preliminary data.</text>
</comment>
<dbReference type="AlphaFoldDB" id="A0A9K3IG96"/>
<evidence type="ECO:0000313" key="3">
    <source>
        <dbReference type="Proteomes" id="UP000215914"/>
    </source>
</evidence>
<evidence type="ECO:0000256" key="1">
    <source>
        <dbReference type="SAM" id="MobiDB-lite"/>
    </source>
</evidence>
<dbReference type="Gramene" id="mRNA:HanXRQr2_Chr08g0348511">
    <property type="protein sequence ID" value="CDS:HanXRQr2_Chr08g0348511.1"/>
    <property type="gene ID" value="HanXRQr2_Chr08g0348511"/>
</dbReference>
<accession>A0A9K3IG96</accession>
<reference evidence="2" key="1">
    <citation type="journal article" date="2017" name="Nature">
        <title>The sunflower genome provides insights into oil metabolism, flowering and Asterid evolution.</title>
        <authorList>
            <person name="Badouin H."/>
            <person name="Gouzy J."/>
            <person name="Grassa C.J."/>
            <person name="Murat F."/>
            <person name="Staton S.E."/>
            <person name="Cottret L."/>
            <person name="Lelandais-Briere C."/>
            <person name="Owens G.L."/>
            <person name="Carrere S."/>
            <person name="Mayjonade B."/>
            <person name="Legrand L."/>
            <person name="Gill N."/>
            <person name="Kane N.C."/>
            <person name="Bowers J.E."/>
            <person name="Hubner S."/>
            <person name="Bellec A."/>
            <person name="Berard A."/>
            <person name="Berges H."/>
            <person name="Blanchet N."/>
            <person name="Boniface M.C."/>
            <person name="Brunel D."/>
            <person name="Catrice O."/>
            <person name="Chaidir N."/>
            <person name="Claudel C."/>
            <person name="Donnadieu C."/>
            <person name="Faraut T."/>
            <person name="Fievet G."/>
            <person name="Helmstetter N."/>
            <person name="King M."/>
            <person name="Knapp S.J."/>
            <person name="Lai Z."/>
            <person name="Le Paslier M.C."/>
            <person name="Lippi Y."/>
            <person name="Lorenzon L."/>
            <person name="Mandel J.R."/>
            <person name="Marage G."/>
            <person name="Marchand G."/>
            <person name="Marquand E."/>
            <person name="Bret-Mestries E."/>
            <person name="Morien E."/>
            <person name="Nambeesan S."/>
            <person name="Nguyen T."/>
            <person name="Pegot-Espagnet P."/>
            <person name="Pouilly N."/>
            <person name="Raftis F."/>
            <person name="Sallet E."/>
            <person name="Schiex T."/>
            <person name="Thomas J."/>
            <person name="Vandecasteele C."/>
            <person name="Vares D."/>
            <person name="Vear F."/>
            <person name="Vautrin S."/>
            <person name="Crespi M."/>
            <person name="Mangin B."/>
            <person name="Burke J.M."/>
            <person name="Salse J."/>
            <person name="Munos S."/>
            <person name="Vincourt P."/>
            <person name="Rieseberg L.H."/>
            <person name="Langlade N.B."/>
        </authorList>
    </citation>
    <scope>NUCLEOTIDE SEQUENCE</scope>
    <source>
        <tissue evidence="2">Leaves</tissue>
    </source>
</reference>
<sequence>MNKINITYFKFNPLQNFLNSSTSCTSPSPLNTPSTKASISILFTSIPTSSSDGPGTNGGLQISKTLSQSTPQKKS</sequence>
<feature type="region of interest" description="Disordered" evidence="1">
    <location>
        <begin position="46"/>
        <end position="75"/>
    </location>
</feature>
<name>A0A9K3IG96_HELAN</name>
<proteinExistence type="predicted"/>
<reference evidence="2" key="2">
    <citation type="submission" date="2020-06" db="EMBL/GenBank/DDBJ databases">
        <title>Helianthus annuus Genome sequencing and assembly Release 2.</title>
        <authorList>
            <person name="Gouzy J."/>
            <person name="Langlade N."/>
            <person name="Munos S."/>
        </authorList>
    </citation>
    <scope>NUCLEOTIDE SEQUENCE</scope>
    <source>
        <tissue evidence="2">Leaves</tissue>
    </source>
</reference>